<organism evidence="1 2">
    <name type="scientific">Candidatus Pedobacter colombiensis</name>
    <dbReference type="NCBI Taxonomy" id="3121371"/>
    <lineage>
        <taxon>Bacteria</taxon>
        <taxon>Pseudomonadati</taxon>
        <taxon>Bacteroidota</taxon>
        <taxon>Sphingobacteriia</taxon>
        <taxon>Sphingobacteriales</taxon>
        <taxon>Sphingobacteriaceae</taxon>
        <taxon>Pedobacter</taxon>
    </lineage>
</organism>
<evidence type="ECO:0000313" key="1">
    <source>
        <dbReference type="EMBL" id="WEK21009.1"/>
    </source>
</evidence>
<dbReference type="Proteomes" id="UP001214530">
    <property type="component" value="Chromosome"/>
</dbReference>
<accession>A0AAJ5WAN4</accession>
<proteinExistence type="predicted"/>
<evidence type="ECO:0000313" key="2">
    <source>
        <dbReference type="Proteomes" id="UP001214530"/>
    </source>
</evidence>
<reference evidence="1" key="1">
    <citation type="submission" date="2023-03" db="EMBL/GenBank/DDBJ databases">
        <title>Andean soil-derived lignocellulolytic bacterial consortium as a source of novel taxa and putative plastic-active enzymes.</title>
        <authorList>
            <person name="Diaz-Garcia L."/>
            <person name="Chuvochina M."/>
            <person name="Feuerriegel G."/>
            <person name="Bunk B."/>
            <person name="Sproer C."/>
            <person name="Streit W.R."/>
            <person name="Rodriguez L.M."/>
            <person name="Overmann J."/>
            <person name="Jimenez D.J."/>
        </authorList>
    </citation>
    <scope>NUCLEOTIDE SEQUENCE</scope>
    <source>
        <strain evidence="1">MAG 3858</strain>
    </source>
</reference>
<sequence>MMSDKQFASQLRTAKAMFNRFLALQSALGDSFLKSSKDFIH</sequence>
<gene>
    <name evidence="1" type="ORF">P0Y49_07635</name>
</gene>
<protein>
    <submittedName>
        <fullName evidence="1">Uncharacterized protein</fullName>
    </submittedName>
</protein>
<dbReference type="EMBL" id="CP119313">
    <property type="protein sequence ID" value="WEK21009.1"/>
    <property type="molecule type" value="Genomic_DNA"/>
</dbReference>
<dbReference type="AlphaFoldDB" id="A0AAJ5WAN4"/>
<name>A0AAJ5WAN4_9SPHI</name>